<evidence type="ECO:0000313" key="3">
    <source>
        <dbReference type="Proteomes" id="UP000580250"/>
    </source>
</evidence>
<dbReference type="EMBL" id="CAJEWN010000024">
    <property type="protein sequence ID" value="CAD2140121.1"/>
    <property type="molecule type" value="Genomic_DNA"/>
</dbReference>
<dbReference type="InterPro" id="IPR041611">
    <property type="entry name" value="SKICH"/>
</dbReference>
<proteinExistence type="predicted"/>
<reference evidence="2 3" key="1">
    <citation type="submission" date="2020-08" db="EMBL/GenBank/DDBJ databases">
        <authorList>
            <person name="Koutsovoulos G."/>
            <person name="Danchin GJ E."/>
        </authorList>
    </citation>
    <scope>NUCLEOTIDE SEQUENCE [LARGE SCALE GENOMIC DNA]</scope>
</reference>
<gene>
    <name evidence="2" type="ORF">MENT_LOCUS6419</name>
</gene>
<dbReference type="OrthoDB" id="62798at2759"/>
<dbReference type="Gene3D" id="2.60.40.2840">
    <property type="match status" value="1"/>
</dbReference>
<sequence>MLKRAERFGLPLPLKRGGAPSESEQSEILANVCRITNISSFFKIRWKQLIPLFCRLTIPTQFWTVYSSNLDWIGLYSTNIEIINKPINWVYLLTCPLDDQGRYCIEFPSLNCGMYRVGYFCTKKKCLQGLSNPFYVKEEPNY</sequence>
<dbReference type="Proteomes" id="UP000580250">
    <property type="component" value="Unassembled WGS sequence"/>
</dbReference>
<comment type="caution">
    <text evidence="2">The sequence shown here is derived from an EMBL/GenBank/DDBJ whole genome shotgun (WGS) entry which is preliminary data.</text>
</comment>
<feature type="domain" description="SKICH" evidence="1">
    <location>
        <begin position="66"/>
        <end position="135"/>
    </location>
</feature>
<name>A0A6V7U2S2_MELEN</name>
<accession>A0A6V7U2S2</accession>
<dbReference type="AlphaFoldDB" id="A0A6V7U2S2"/>
<evidence type="ECO:0000313" key="2">
    <source>
        <dbReference type="EMBL" id="CAD2140121.1"/>
    </source>
</evidence>
<evidence type="ECO:0000259" key="1">
    <source>
        <dbReference type="Pfam" id="PF17751"/>
    </source>
</evidence>
<organism evidence="2 3">
    <name type="scientific">Meloidogyne enterolobii</name>
    <name type="common">Root-knot nematode worm</name>
    <name type="synonym">Meloidogyne mayaguensis</name>
    <dbReference type="NCBI Taxonomy" id="390850"/>
    <lineage>
        <taxon>Eukaryota</taxon>
        <taxon>Metazoa</taxon>
        <taxon>Ecdysozoa</taxon>
        <taxon>Nematoda</taxon>
        <taxon>Chromadorea</taxon>
        <taxon>Rhabditida</taxon>
        <taxon>Tylenchina</taxon>
        <taxon>Tylenchomorpha</taxon>
        <taxon>Tylenchoidea</taxon>
        <taxon>Meloidogynidae</taxon>
        <taxon>Meloidogyninae</taxon>
        <taxon>Meloidogyne</taxon>
    </lineage>
</organism>
<dbReference type="Pfam" id="PF17751">
    <property type="entry name" value="SKICH"/>
    <property type="match status" value="1"/>
</dbReference>
<protein>
    <recommendedName>
        <fullName evidence="1">SKICH domain-containing protein</fullName>
    </recommendedName>
</protein>